<evidence type="ECO:0000313" key="2">
    <source>
        <dbReference type="Proteomes" id="UP000026961"/>
    </source>
</evidence>
<protein>
    <submittedName>
        <fullName evidence="1">Uncharacterized protein</fullName>
    </submittedName>
</protein>
<sequence length="107" mass="11673">MTLDGSCPGHAALLCAALWSCATQSAPRRSAASGTRKAPAPLSFPAAFVSYSPSAPFLHLIATRRPERKYIYKSHLIYSLLLYSMKIGSLPFLKKNNGKSNKIGRLY</sequence>
<proteinExistence type="predicted"/>
<dbReference type="Gramene" id="OGLUM10G02470.1">
    <property type="protein sequence ID" value="OGLUM10G02470.1"/>
    <property type="gene ID" value="OGLUM10G02470"/>
</dbReference>
<reference evidence="1" key="2">
    <citation type="submission" date="2018-05" db="EMBL/GenBank/DDBJ databases">
        <title>OgluRS3 (Oryza glumaepatula Reference Sequence Version 3).</title>
        <authorList>
            <person name="Zhang J."/>
            <person name="Kudrna D."/>
            <person name="Lee S."/>
            <person name="Talag J."/>
            <person name="Welchert J."/>
            <person name="Wing R.A."/>
        </authorList>
    </citation>
    <scope>NUCLEOTIDE SEQUENCE [LARGE SCALE GENOMIC DNA]</scope>
</reference>
<dbReference type="AlphaFoldDB" id="A0A0E0B7W8"/>
<reference evidence="1" key="1">
    <citation type="submission" date="2015-04" db="UniProtKB">
        <authorList>
            <consortium name="EnsemblPlants"/>
        </authorList>
    </citation>
    <scope>IDENTIFICATION</scope>
</reference>
<keyword evidence="2" id="KW-1185">Reference proteome</keyword>
<name>A0A0E0B7W8_9ORYZ</name>
<dbReference type="HOGENOM" id="CLU_2214032_0_0_1"/>
<accession>A0A0E0B7W8</accession>
<organism evidence="1">
    <name type="scientific">Oryza glumipatula</name>
    <dbReference type="NCBI Taxonomy" id="40148"/>
    <lineage>
        <taxon>Eukaryota</taxon>
        <taxon>Viridiplantae</taxon>
        <taxon>Streptophyta</taxon>
        <taxon>Embryophyta</taxon>
        <taxon>Tracheophyta</taxon>
        <taxon>Spermatophyta</taxon>
        <taxon>Magnoliopsida</taxon>
        <taxon>Liliopsida</taxon>
        <taxon>Poales</taxon>
        <taxon>Poaceae</taxon>
        <taxon>BOP clade</taxon>
        <taxon>Oryzoideae</taxon>
        <taxon>Oryzeae</taxon>
        <taxon>Oryzinae</taxon>
        <taxon>Oryza</taxon>
    </lineage>
</organism>
<dbReference type="Proteomes" id="UP000026961">
    <property type="component" value="Chromosome 10"/>
</dbReference>
<dbReference type="EnsemblPlants" id="OGLUM10G02470.1">
    <property type="protein sequence ID" value="OGLUM10G02470.1"/>
    <property type="gene ID" value="OGLUM10G02470"/>
</dbReference>
<evidence type="ECO:0000313" key="1">
    <source>
        <dbReference type="EnsemblPlants" id="OGLUM10G02470.1"/>
    </source>
</evidence>